<organism evidence="2 3">
    <name type="scientific">Rosa chinensis</name>
    <name type="common">China rose</name>
    <dbReference type="NCBI Taxonomy" id="74649"/>
    <lineage>
        <taxon>Eukaryota</taxon>
        <taxon>Viridiplantae</taxon>
        <taxon>Streptophyta</taxon>
        <taxon>Embryophyta</taxon>
        <taxon>Tracheophyta</taxon>
        <taxon>Spermatophyta</taxon>
        <taxon>Magnoliopsida</taxon>
        <taxon>eudicotyledons</taxon>
        <taxon>Gunneridae</taxon>
        <taxon>Pentapetalae</taxon>
        <taxon>rosids</taxon>
        <taxon>fabids</taxon>
        <taxon>Rosales</taxon>
        <taxon>Rosaceae</taxon>
        <taxon>Rosoideae</taxon>
        <taxon>Rosoideae incertae sedis</taxon>
        <taxon>Rosa</taxon>
    </lineage>
</organism>
<dbReference type="Proteomes" id="UP000238479">
    <property type="component" value="Chromosome 5"/>
</dbReference>
<evidence type="ECO:0000259" key="1">
    <source>
        <dbReference type="Pfam" id="PF03469"/>
    </source>
</evidence>
<dbReference type="AlphaFoldDB" id="A0A2P6QGZ2"/>
<reference evidence="2 3" key="1">
    <citation type="journal article" date="2018" name="Nat. Genet.">
        <title>The Rosa genome provides new insights in the design of modern roses.</title>
        <authorList>
            <person name="Bendahmane M."/>
        </authorList>
    </citation>
    <scope>NUCLEOTIDE SEQUENCE [LARGE SCALE GENOMIC DNA]</scope>
    <source>
        <strain evidence="3">cv. Old Blush</strain>
    </source>
</reference>
<accession>A0A2P6QGZ2</accession>
<dbReference type="PANTHER" id="PTHR21596:SF65">
    <property type="entry name" value="PROTEIN INVOLVED IN DE NOVO 2-RELATED"/>
    <property type="match status" value="1"/>
</dbReference>
<proteinExistence type="predicted"/>
<evidence type="ECO:0000313" key="2">
    <source>
        <dbReference type="EMBL" id="PRQ33437.1"/>
    </source>
</evidence>
<dbReference type="Gramene" id="PRQ33437">
    <property type="protein sequence ID" value="PRQ33437"/>
    <property type="gene ID" value="RchiOBHm_Chr5g0057601"/>
</dbReference>
<keyword evidence="3" id="KW-1185">Reference proteome</keyword>
<dbReference type="InterPro" id="IPR005379">
    <property type="entry name" value="FDM1-5/IDN2_XH"/>
</dbReference>
<name>A0A2P6QGZ2_ROSCH</name>
<comment type="caution">
    <text evidence="2">The sequence shown here is derived from an EMBL/GenBank/DDBJ whole genome shotgun (WGS) entry which is preliminary data.</text>
</comment>
<dbReference type="InterPro" id="IPR045177">
    <property type="entry name" value="FDM1-5/IDN2"/>
</dbReference>
<dbReference type="GO" id="GO:0080188">
    <property type="term" value="P:gene silencing by siRNA-directed DNA methylation"/>
    <property type="evidence" value="ECO:0007669"/>
    <property type="project" value="InterPro"/>
</dbReference>
<dbReference type="EMBL" id="PDCK01000043">
    <property type="protein sequence ID" value="PRQ33437.1"/>
    <property type="molecule type" value="Genomic_DNA"/>
</dbReference>
<dbReference type="PANTHER" id="PTHR21596">
    <property type="entry name" value="RIBONUCLEASE P SUBUNIT P38"/>
    <property type="match status" value="1"/>
</dbReference>
<protein>
    <recommendedName>
        <fullName evidence="1">Factor of DNA methylation 1-5/IDN2 domain-containing protein</fullName>
    </recommendedName>
</protein>
<dbReference type="OMA" id="NGRYRIQ"/>
<sequence>MNIKALEQMLKEKEKELTDLSEFYNALIFKERSNNDELQGARKELIDGLKNHSKIYIGMKTLGDLDLKTFQVAAKRIYTAIEEANERAVELCSVWEDYVGDSNWNPYKVIMDETGKRMTELGDEVYKVVTTSLMELNEHNSNGRYRIQDLWNFKAGRKATLKEGVAYILKQWNALKEHEAEKKLKVRHMCLYFTTSTV</sequence>
<dbReference type="Pfam" id="PF03469">
    <property type="entry name" value="XH"/>
    <property type="match status" value="1"/>
</dbReference>
<feature type="domain" description="Factor of DNA methylation 1-5/IDN2" evidence="1">
    <location>
        <begin position="60"/>
        <end position="177"/>
    </location>
</feature>
<evidence type="ECO:0000313" key="3">
    <source>
        <dbReference type="Proteomes" id="UP000238479"/>
    </source>
</evidence>
<dbReference type="STRING" id="74649.A0A2P6QGZ2"/>
<gene>
    <name evidence="2" type="ORF">RchiOBHm_Chr5g0057601</name>
</gene>